<evidence type="ECO:0000313" key="2">
    <source>
        <dbReference type="EMBL" id="HIX07628.1"/>
    </source>
</evidence>
<feature type="transmembrane region" description="Helical" evidence="1">
    <location>
        <begin position="38"/>
        <end position="61"/>
    </location>
</feature>
<organism evidence="2 3">
    <name type="scientific">Candidatus Borkfalkia faecipullorum</name>
    <dbReference type="NCBI Taxonomy" id="2838510"/>
    <lineage>
        <taxon>Bacteria</taxon>
        <taxon>Bacillati</taxon>
        <taxon>Bacillota</taxon>
        <taxon>Clostridia</taxon>
        <taxon>Christensenellales</taxon>
        <taxon>Christensenellaceae</taxon>
        <taxon>Candidatus Borkfalkia</taxon>
    </lineage>
</organism>
<proteinExistence type="predicted"/>
<gene>
    <name evidence="2" type="ORF">H9741_04090</name>
</gene>
<evidence type="ECO:0000313" key="3">
    <source>
        <dbReference type="Proteomes" id="UP000824204"/>
    </source>
</evidence>
<keyword evidence="1" id="KW-0812">Transmembrane</keyword>
<reference evidence="2" key="1">
    <citation type="journal article" date="2021" name="PeerJ">
        <title>Extensive microbial diversity within the chicken gut microbiome revealed by metagenomics and culture.</title>
        <authorList>
            <person name="Gilroy R."/>
            <person name="Ravi A."/>
            <person name="Getino M."/>
            <person name="Pursley I."/>
            <person name="Horton D.L."/>
            <person name="Alikhan N.F."/>
            <person name="Baker D."/>
            <person name="Gharbi K."/>
            <person name="Hall N."/>
            <person name="Watson M."/>
            <person name="Adriaenssens E.M."/>
            <person name="Foster-Nyarko E."/>
            <person name="Jarju S."/>
            <person name="Secka A."/>
            <person name="Antonio M."/>
            <person name="Oren A."/>
            <person name="Chaudhuri R.R."/>
            <person name="La Ragione R."/>
            <person name="Hildebrand F."/>
            <person name="Pallen M.J."/>
        </authorList>
    </citation>
    <scope>NUCLEOTIDE SEQUENCE</scope>
    <source>
        <strain evidence="2">811</strain>
    </source>
</reference>
<dbReference type="EMBL" id="DXFX01000053">
    <property type="protein sequence ID" value="HIX07628.1"/>
    <property type="molecule type" value="Genomic_DNA"/>
</dbReference>
<name>A0A9D2AF83_9FIRM</name>
<feature type="transmembrane region" description="Helical" evidence="1">
    <location>
        <begin position="73"/>
        <end position="95"/>
    </location>
</feature>
<evidence type="ECO:0000256" key="1">
    <source>
        <dbReference type="SAM" id="Phobius"/>
    </source>
</evidence>
<dbReference type="AlphaFoldDB" id="A0A9D2AF83"/>
<comment type="caution">
    <text evidence="2">The sequence shown here is derived from an EMBL/GenBank/DDBJ whole genome shotgun (WGS) entry which is preliminary data.</text>
</comment>
<keyword evidence="1" id="KW-0472">Membrane</keyword>
<dbReference type="Proteomes" id="UP000824204">
    <property type="component" value="Unassembled WGS sequence"/>
</dbReference>
<keyword evidence="1" id="KW-1133">Transmembrane helix</keyword>
<protein>
    <submittedName>
        <fullName evidence="2">Uncharacterized protein</fullName>
    </submittedName>
</protein>
<sequence length="101" mass="11366">MEYYPNQGDRQLPPYYQSGEVPPEAIPPQYKPLSPWAYLGYQILFTIPLVGLIALIIFALNNDNVNRRNFARSYFCVLVIAIVIFVSILILSPAFTSGGRA</sequence>
<accession>A0A9D2AF83</accession>
<reference evidence="2" key="2">
    <citation type="submission" date="2021-04" db="EMBL/GenBank/DDBJ databases">
        <authorList>
            <person name="Gilroy R."/>
        </authorList>
    </citation>
    <scope>NUCLEOTIDE SEQUENCE</scope>
    <source>
        <strain evidence="2">811</strain>
    </source>
</reference>